<evidence type="ECO:0000313" key="7">
    <source>
        <dbReference type="EMBL" id="VDP00419.1"/>
    </source>
</evidence>
<evidence type="ECO:0000256" key="1">
    <source>
        <dbReference type="ARBA" id="ARBA00004141"/>
    </source>
</evidence>
<name>A0A3P8DI97_HELPZ</name>
<comment type="subcellular location">
    <subcellularLocation>
        <location evidence="1">Membrane</location>
        <topology evidence="1">Multi-pass membrane protein</topology>
    </subcellularLocation>
</comment>
<comment type="similarity">
    <text evidence="2">Belongs to the SURF4 family.</text>
</comment>
<evidence type="ECO:0000256" key="6">
    <source>
        <dbReference type="SAM" id="MobiDB-lite"/>
    </source>
</evidence>
<dbReference type="GO" id="GO:0016020">
    <property type="term" value="C:membrane"/>
    <property type="evidence" value="ECO:0007669"/>
    <property type="project" value="UniProtKB-SubCell"/>
</dbReference>
<feature type="compositionally biased region" description="Basic residues" evidence="6">
    <location>
        <begin position="38"/>
        <end position="48"/>
    </location>
</feature>
<dbReference type="InterPro" id="IPR002995">
    <property type="entry name" value="Surf4"/>
</dbReference>
<gene>
    <name evidence="7" type="ORF">HPBE_LOCUS14668</name>
</gene>
<evidence type="ECO:0000256" key="3">
    <source>
        <dbReference type="ARBA" id="ARBA00022692"/>
    </source>
</evidence>
<keyword evidence="5" id="KW-0472">Membrane</keyword>
<accession>A0A3P8DI97</accession>
<dbReference type="EMBL" id="UZAH01028476">
    <property type="protein sequence ID" value="VDP00419.1"/>
    <property type="molecule type" value="Genomic_DNA"/>
</dbReference>
<evidence type="ECO:0000256" key="4">
    <source>
        <dbReference type="ARBA" id="ARBA00022989"/>
    </source>
</evidence>
<dbReference type="AlphaFoldDB" id="A0A3P8DI97"/>
<dbReference type="Pfam" id="PF02077">
    <property type="entry name" value="SURF4"/>
    <property type="match status" value="1"/>
</dbReference>
<feature type="region of interest" description="Disordered" evidence="6">
    <location>
        <begin position="21"/>
        <end position="63"/>
    </location>
</feature>
<organism evidence="7">
    <name type="scientific">Heligmosomoides polygyrus</name>
    <name type="common">Parasitic roundworm</name>
    <dbReference type="NCBI Taxonomy" id="6339"/>
    <lineage>
        <taxon>Eukaryota</taxon>
        <taxon>Metazoa</taxon>
        <taxon>Ecdysozoa</taxon>
        <taxon>Nematoda</taxon>
        <taxon>Chromadorea</taxon>
        <taxon>Rhabditida</taxon>
        <taxon>Rhabditina</taxon>
        <taxon>Rhabditomorpha</taxon>
        <taxon>Strongyloidea</taxon>
        <taxon>Heligmosomidae</taxon>
        <taxon>Heligmosomoides</taxon>
    </lineage>
</organism>
<reference evidence="7" key="1">
    <citation type="submission" date="2018-11" db="EMBL/GenBank/DDBJ databases">
        <authorList>
            <consortium name="Pathogen Informatics"/>
        </authorList>
    </citation>
    <scope>NUCLEOTIDE SEQUENCE [LARGE SCALE GENOMIC DNA]</scope>
</reference>
<protein>
    <submittedName>
        <fullName evidence="7">Uncharacterized protein</fullName>
    </submittedName>
</protein>
<evidence type="ECO:0000256" key="5">
    <source>
        <dbReference type="ARBA" id="ARBA00023136"/>
    </source>
</evidence>
<keyword evidence="4" id="KW-1133">Transmembrane helix</keyword>
<dbReference type="OrthoDB" id="5797324at2759"/>
<keyword evidence="3" id="KW-0812">Transmembrane</keyword>
<evidence type="ECO:0000256" key="2">
    <source>
        <dbReference type="ARBA" id="ARBA00006945"/>
    </source>
</evidence>
<feature type="compositionally biased region" description="Low complexity" evidence="6">
    <location>
        <begin position="49"/>
        <end position="63"/>
    </location>
</feature>
<proteinExistence type="inferred from homology"/>
<sequence>MSSSCLRWCPCCYTEFEDVSPADTSKTAGGTVEAALSKKQKPTSKRRSSSAAVAPSAAPVPSQTEMTTTTMLTSLDVITPPNGSVFAMYNFFGQFLPVIMVMLRKKVTIAYAILRPIVLLQTVAYHILRDLKILARIVAVGGGLDEFY</sequence>